<dbReference type="InterPro" id="IPR017576">
    <property type="entry name" value="CRISPR-assoc_prot_Csc1"/>
</dbReference>
<dbReference type="Pfam" id="PF26241">
    <property type="entry name" value="Cas_Csc1"/>
    <property type="match status" value="1"/>
</dbReference>
<reference evidence="2 3" key="1">
    <citation type="journal article" date="2019" name="Int. J. Syst. Evol. Microbiol.">
        <title>The Global Catalogue of Microorganisms (GCM) 10K type strain sequencing project: providing services to taxonomists for standard genome sequencing and annotation.</title>
        <authorList>
            <consortium name="The Broad Institute Genomics Platform"/>
            <consortium name="The Broad Institute Genome Sequencing Center for Infectious Disease"/>
            <person name="Wu L."/>
            <person name="Ma J."/>
        </authorList>
    </citation>
    <scope>NUCLEOTIDE SEQUENCE [LARGE SCALE GENOMIC DNA]</scope>
    <source>
        <strain evidence="2 3">JCM 16331</strain>
    </source>
</reference>
<evidence type="ECO:0000313" key="3">
    <source>
        <dbReference type="Proteomes" id="UP000608850"/>
    </source>
</evidence>
<dbReference type="OrthoDB" id="259743at2157"/>
<keyword evidence="3" id="KW-1185">Reference proteome</keyword>
<proteinExistence type="predicted"/>
<protein>
    <recommendedName>
        <fullName evidence="4">Type I-D CRISPR-associated protein Cas5/Csc1</fullName>
    </recommendedName>
</protein>
<gene>
    <name evidence="2" type="ORF">GCM10009021_26320</name>
</gene>
<dbReference type="EMBL" id="BMOQ01000007">
    <property type="protein sequence ID" value="GGN23514.1"/>
    <property type="molecule type" value="Genomic_DNA"/>
</dbReference>
<feature type="region of interest" description="Disordered" evidence="1">
    <location>
        <begin position="224"/>
        <end position="251"/>
    </location>
</feature>
<feature type="compositionally biased region" description="Acidic residues" evidence="1">
    <location>
        <begin position="224"/>
        <end position="235"/>
    </location>
</feature>
<accession>A0A830GE11</accession>
<evidence type="ECO:0008006" key="4">
    <source>
        <dbReference type="Google" id="ProtNLM"/>
    </source>
</evidence>
<dbReference type="NCBIfam" id="TIGR03159">
    <property type="entry name" value="cas_Csc1"/>
    <property type="match status" value="1"/>
</dbReference>
<organism evidence="2 3">
    <name type="scientific">Halarchaeum nitratireducens</name>
    <dbReference type="NCBI Taxonomy" id="489913"/>
    <lineage>
        <taxon>Archaea</taxon>
        <taxon>Methanobacteriati</taxon>
        <taxon>Methanobacteriota</taxon>
        <taxon>Stenosarchaea group</taxon>
        <taxon>Halobacteria</taxon>
        <taxon>Halobacteriales</taxon>
        <taxon>Halobacteriaceae</taxon>
    </lineage>
</organism>
<name>A0A830GE11_9EURY</name>
<comment type="caution">
    <text evidence="2">The sequence shown here is derived from an EMBL/GenBank/DDBJ whole genome shotgun (WGS) entry which is preliminary data.</text>
</comment>
<dbReference type="Proteomes" id="UP000608850">
    <property type="component" value="Unassembled WGS sequence"/>
</dbReference>
<dbReference type="RefSeq" id="WP_188879548.1">
    <property type="nucleotide sequence ID" value="NZ_BMOQ01000007.1"/>
</dbReference>
<evidence type="ECO:0000313" key="2">
    <source>
        <dbReference type="EMBL" id="GGN23514.1"/>
    </source>
</evidence>
<dbReference type="AlphaFoldDB" id="A0A830GE11"/>
<sequence length="251" mass="27561">MTAALEVTLRTQGEIWFASREVGRLADTEPYFLNTALYYALGFASGRYVDRSFEPTYLDDTDAIADELYVTPATPSDSPGVGLANRITSTYNTSSDDYATINYSAQEDPDAKRNLPTYGRRRVLGHGNELTCYVVGRGFDTAELEELVPGYARLGKKRGKARIETEPLTVSEGSGEFDLGHPIGAYDTSLTPVGNLVTKRMRPTPLVMQASYEGSYLELEVLDPDGEDEENGGDDDGIRLPADATFLETKR</sequence>
<evidence type="ECO:0000256" key="1">
    <source>
        <dbReference type="SAM" id="MobiDB-lite"/>
    </source>
</evidence>